<protein>
    <submittedName>
        <fullName evidence="1">Uncharacterized protein</fullName>
    </submittedName>
</protein>
<accession>A0A5C6FAX8</accession>
<keyword evidence="2" id="KW-1185">Reference proteome</keyword>
<dbReference type="RefSeq" id="WP_146458020.1">
    <property type="nucleotide sequence ID" value="NZ_SJPW01000003.1"/>
</dbReference>
<organism evidence="1 2">
    <name type="scientific">Rubripirellula tenax</name>
    <dbReference type="NCBI Taxonomy" id="2528015"/>
    <lineage>
        <taxon>Bacteria</taxon>
        <taxon>Pseudomonadati</taxon>
        <taxon>Planctomycetota</taxon>
        <taxon>Planctomycetia</taxon>
        <taxon>Pirellulales</taxon>
        <taxon>Pirellulaceae</taxon>
        <taxon>Rubripirellula</taxon>
    </lineage>
</organism>
<dbReference type="Proteomes" id="UP000318288">
    <property type="component" value="Unassembled WGS sequence"/>
</dbReference>
<reference evidence="1 2" key="1">
    <citation type="submission" date="2019-02" db="EMBL/GenBank/DDBJ databases">
        <title>Deep-cultivation of Planctomycetes and their phenomic and genomic characterization uncovers novel biology.</title>
        <authorList>
            <person name="Wiegand S."/>
            <person name="Jogler M."/>
            <person name="Boedeker C."/>
            <person name="Pinto D."/>
            <person name="Vollmers J."/>
            <person name="Rivas-Marin E."/>
            <person name="Kohn T."/>
            <person name="Peeters S.H."/>
            <person name="Heuer A."/>
            <person name="Rast P."/>
            <person name="Oberbeckmann S."/>
            <person name="Bunk B."/>
            <person name="Jeske O."/>
            <person name="Meyerdierks A."/>
            <person name="Storesund J.E."/>
            <person name="Kallscheuer N."/>
            <person name="Luecker S."/>
            <person name="Lage O.M."/>
            <person name="Pohl T."/>
            <person name="Merkel B.J."/>
            <person name="Hornburger P."/>
            <person name="Mueller R.-W."/>
            <person name="Bruemmer F."/>
            <person name="Labrenz M."/>
            <person name="Spormann A.M."/>
            <person name="Op Den Camp H."/>
            <person name="Overmann J."/>
            <person name="Amann R."/>
            <person name="Jetten M.S.M."/>
            <person name="Mascher T."/>
            <person name="Medema M.H."/>
            <person name="Devos D.P."/>
            <person name="Kaster A.-K."/>
            <person name="Ovreas L."/>
            <person name="Rohde M."/>
            <person name="Galperin M.Y."/>
            <person name="Jogler C."/>
        </authorList>
    </citation>
    <scope>NUCLEOTIDE SEQUENCE [LARGE SCALE GENOMIC DNA]</scope>
    <source>
        <strain evidence="1 2">Poly51</strain>
    </source>
</reference>
<dbReference type="EMBL" id="SJPW01000003">
    <property type="protein sequence ID" value="TWU56731.1"/>
    <property type="molecule type" value="Genomic_DNA"/>
</dbReference>
<gene>
    <name evidence="1" type="ORF">Poly51_26480</name>
</gene>
<name>A0A5C6FAX8_9BACT</name>
<evidence type="ECO:0000313" key="2">
    <source>
        <dbReference type="Proteomes" id="UP000318288"/>
    </source>
</evidence>
<sequence length="192" mass="22145">MASTTLRERFLKSFAYYRDWHLANRNPAFVPWHTQAYCQYLRLHPADDIQAFVFEMNDWLITVQQEKNVPLDCVGRFYAPNKRYGPPHASATGVYLEGLVDACQLARSAGDAKRYWKYLRSIKLGLRSVQQLTFSNSTDMFYISQKHRVAGGVRTTFYDNRIRVDNVQHCLLAIQKVLADAAFASDLEILSI</sequence>
<proteinExistence type="predicted"/>
<dbReference type="AlphaFoldDB" id="A0A5C6FAX8"/>
<evidence type="ECO:0000313" key="1">
    <source>
        <dbReference type="EMBL" id="TWU56731.1"/>
    </source>
</evidence>
<comment type="caution">
    <text evidence="1">The sequence shown here is derived from an EMBL/GenBank/DDBJ whole genome shotgun (WGS) entry which is preliminary data.</text>
</comment>
<dbReference type="OrthoDB" id="268363at2"/>